<keyword evidence="2" id="KW-1185">Reference proteome</keyword>
<protein>
    <submittedName>
        <fullName evidence="1">Uncharacterized protein</fullName>
    </submittedName>
</protein>
<organism evidence="1 2">
    <name type="scientific">Castilleja foliolosa</name>
    <dbReference type="NCBI Taxonomy" id="1961234"/>
    <lineage>
        <taxon>Eukaryota</taxon>
        <taxon>Viridiplantae</taxon>
        <taxon>Streptophyta</taxon>
        <taxon>Embryophyta</taxon>
        <taxon>Tracheophyta</taxon>
        <taxon>Spermatophyta</taxon>
        <taxon>Magnoliopsida</taxon>
        <taxon>eudicotyledons</taxon>
        <taxon>Gunneridae</taxon>
        <taxon>Pentapetalae</taxon>
        <taxon>asterids</taxon>
        <taxon>lamiids</taxon>
        <taxon>Lamiales</taxon>
        <taxon>Orobanchaceae</taxon>
        <taxon>Pedicularideae</taxon>
        <taxon>Castillejinae</taxon>
        <taxon>Castilleja</taxon>
    </lineage>
</organism>
<dbReference type="Proteomes" id="UP001632038">
    <property type="component" value="Unassembled WGS sequence"/>
</dbReference>
<evidence type="ECO:0000313" key="1">
    <source>
        <dbReference type="EMBL" id="KAL3638340.1"/>
    </source>
</evidence>
<accession>A0ABD3D7Q4</accession>
<evidence type="ECO:0000313" key="2">
    <source>
        <dbReference type="Proteomes" id="UP001632038"/>
    </source>
</evidence>
<reference evidence="2" key="1">
    <citation type="journal article" date="2024" name="IScience">
        <title>Strigolactones Initiate the Formation of Haustorium-like Structures in Castilleja.</title>
        <authorList>
            <person name="Buerger M."/>
            <person name="Peterson D."/>
            <person name="Chory J."/>
        </authorList>
    </citation>
    <scope>NUCLEOTIDE SEQUENCE [LARGE SCALE GENOMIC DNA]</scope>
</reference>
<dbReference type="AlphaFoldDB" id="A0ABD3D7Q4"/>
<gene>
    <name evidence="1" type="ORF">CASFOL_017711</name>
</gene>
<proteinExistence type="predicted"/>
<dbReference type="EMBL" id="JAVIJP010000019">
    <property type="protein sequence ID" value="KAL3638340.1"/>
    <property type="molecule type" value="Genomic_DNA"/>
</dbReference>
<name>A0ABD3D7Q4_9LAMI</name>
<sequence length="86" mass="9839">MNDPKCDNVTIYISPWNSQYYTPECAPELKPSIGQAFQKLETSIEFYRKYATTCEFDTRLGTCGFDTRQTIVANILPVDSILSLLY</sequence>
<comment type="caution">
    <text evidence="1">The sequence shown here is derived from an EMBL/GenBank/DDBJ whole genome shotgun (WGS) entry which is preliminary data.</text>
</comment>